<protein>
    <submittedName>
        <fullName evidence="3">Ribonuclease H-like protein</fullName>
    </submittedName>
</protein>
<accession>A0A6A7AY51</accession>
<dbReference type="EMBL" id="MU006321">
    <property type="protein sequence ID" value="KAF2847983.1"/>
    <property type="molecule type" value="Genomic_DNA"/>
</dbReference>
<feature type="region of interest" description="Disordered" evidence="1">
    <location>
        <begin position="132"/>
        <end position="155"/>
    </location>
</feature>
<proteinExistence type="predicted"/>
<dbReference type="GO" id="GO:0004520">
    <property type="term" value="F:DNA endonuclease activity"/>
    <property type="evidence" value="ECO:0007669"/>
    <property type="project" value="TreeGrafter"/>
</dbReference>
<dbReference type="AlphaFoldDB" id="A0A6A7AY51"/>
<evidence type="ECO:0000259" key="2">
    <source>
        <dbReference type="Pfam" id="PF09159"/>
    </source>
</evidence>
<evidence type="ECO:0000313" key="4">
    <source>
        <dbReference type="Proteomes" id="UP000799423"/>
    </source>
</evidence>
<dbReference type="InterPro" id="IPR012337">
    <property type="entry name" value="RNaseH-like_sf"/>
</dbReference>
<evidence type="ECO:0000313" key="3">
    <source>
        <dbReference type="EMBL" id="KAF2847983.1"/>
    </source>
</evidence>
<feature type="domain" description="Mitochondrial resolvase Ydc2 catalytic" evidence="2">
    <location>
        <begin position="77"/>
        <end position="412"/>
    </location>
</feature>
<keyword evidence="4" id="KW-1185">Reference proteome</keyword>
<dbReference type="SUPFAM" id="SSF53098">
    <property type="entry name" value="Ribonuclease H-like"/>
    <property type="match status" value="1"/>
</dbReference>
<reference evidence="3" key="1">
    <citation type="submission" date="2020-01" db="EMBL/GenBank/DDBJ databases">
        <authorList>
            <consortium name="DOE Joint Genome Institute"/>
            <person name="Haridas S."/>
            <person name="Albert R."/>
            <person name="Binder M."/>
            <person name="Bloem J."/>
            <person name="Labutti K."/>
            <person name="Salamov A."/>
            <person name="Andreopoulos B."/>
            <person name="Baker S.E."/>
            <person name="Barry K."/>
            <person name="Bills G."/>
            <person name="Bluhm B.H."/>
            <person name="Cannon C."/>
            <person name="Castanera R."/>
            <person name="Culley D.E."/>
            <person name="Daum C."/>
            <person name="Ezra D."/>
            <person name="Gonzalez J.B."/>
            <person name="Henrissat B."/>
            <person name="Kuo A."/>
            <person name="Liang C."/>
            <person name="Lipzen A."/>
            <person name="Lutzoni F."/>
            <person name="Magnuson J."/>
            <person name="Mondo S."/>
            <person name="Nolan M."/>
            <person name="Ohm R."/>
            <person name="Pangilinan J."/>
            <person name="Park H.-J."/>
            <person name="Ramirez L."/>
            <person name="Alfaro M."/>
            <person name="Sun H."/>
            <person name="Tritt A."/>
            <person name="Yoshinaga Y."/>
            <person name="Zwiers L.-H."/>
            <person name="Turgeon B.G."/>
            <person name="Goodwin S.B."/>
            <person name="Spatafora J.W."/>
            <person name="Crous P.W."/>
            <person name="Grigoriev I.V."/>
        </authorList>
    </citation>
    <scope>NUCLEOTIDE SEQUENCE</scope>
    <source>
        <strain evidence="3">IPT5</strain>
    </source>
</reference>
<feature type="compositionally biased region" description="Acidic residues" evidence="1">
    <location>
        <begin position="287"/>
        <end position="296"/>
    </location>
</feature>
<sequence>MPPRIPKPPKVPKSPKPPSITAKALQTLLTRIGSASSGTKTTLNSRLLRDISVSRLRNCHATWDAQRTMERNRKLRIVSIDMGIKNLAFCDAEVSYPGQKQSKDAKAGWNAIMDVIRWEKIDLVANTRDLQRQSPQLDSKASNKKKKKSAVDEEEDEELDPYSLSVLSETAYRLIKNTILANAPDIILIERQRWRSGGGSAVQQWTVRVNTLEGMLWAVLATLRAERVHMQESYREKHPHAMKEYDVYAVDPKRVGNYWLQQDAQVVEVNDGKAISKKSKARKDRGEDETAEEQPEVETKKKLTRSKAEKKAKINILRSWLSSNTRSTASTTSITTPTITFKLGASAERIRQALCSPTKSIRRSKKTKSGDDSVDSVEDGVVVEAELKKLDDVTDCLLQAAAWVSWESNRLQMEGVKQRYEVRAGSVSEGDDGVLLEMVREIEGG</sequence>
<dbReference type="Proteomes" id="UP000799423">
    <property type="component" value="Unassembled WGS sequence"/>
</dbReference>
<dbReference type="GO" id="GO:0000402">
    <property type="term" value="F:crossed form four-way junction DNA binding"/>
    <property type="evidence" value="ECO:0007669"/>
    <property type="project" value="TreeGrafter"/>
</dbReference>
<dbReference type="GO" id="GO:0000403">
    <property type="term" value="F:Y-form DNA binding"/>
    <property type="evidence" value="ECO:0007669"/>
    <property type="project" value="TreeGrafter"/>
</dbReference>
<dbReference type="GO" id="GO:0005739">
    <property type="term" value="C:mitochondrion"/>
    <property type="evidence" value="ECO:0007669"/>
    <property type="project" value="TreeGrafter"/>
</dbReference>
<organism evidence="3 4">
    <name type="scientific">Plenodomus tracheiphilus IPT5</name>
    <dbReference type="NCBI Taxonomy" id="1408161"/>
    <lineage>
        <taxon>Eukaryota</taxon>
        <taxon>Fungi</taxon>
        <taxon>Dikarya</taxon>
        <taxon>Ascomycota</taxon>
        <taxon>Pezizomycotina</taxon>
        <taxon>Dothideomycetes</taxon>
        <taxon>Pleosporomycetidae</taxon>
        <taxon>Pleosporales</taxon>
        <taxon>Pleosporineae</taxon>
        <taxon>Leptosphaeriaceae</taxon>
        <taxon>Plenodomus</taxon>
    </lineage>
</organism>
<dbReference type="PANTHER" id="PTHR28072">
    <property type="entry name" value="CRUCIFORM CUTTING ENDONUCLEASE 1, MITOCHONDRIAL-RELATED"/>
    <property type="match status" value="1"/>
</dbReference>
<dbReference type="Pfam" id="PF09159">
    <property type="entry name" value="Ydc2-catalyt"/>
    <property type="match status" value="1"/>
</dbReference>
<evidence type="ECO:0000256" key="1">
    <source>
        <dbReference type="SAM" id="MobiDB-lite"/>
    </source>
</evidence>
<dbReference type="InterPro" id="IPR036397">
    <property type="entry name" value="RNaseH_sf"/>
</dbReference>
<dbReference type="OrthoDB" id="5552842at2759"/>
<dbReference type="CDD" id="cd16963">
    <property type="entry name" value="CCE1"/>
    <property type="match status" value="1"/>
</dbReference>
<dbReference type="GO" id="GO:0070336">
    <property type="term" value="F:flap-structured DNA binding"/>
    <property type="evidence" value="ECO:0007669"/>
    <property type="project" value="TreeGrafter"/>
</dbReference>
<dbReference type="Gene3D" id="3.30.420.10">
    <property type="entry name" value="Ribonuclease H-like superfamily/Ribonuclease H"/>
    <property type="match status" value="1"/>
</dbReference>
<name>A0A6A7AY51_9PLEO</name>
<feature type="region of interest" description="Disordered" evidence="1">
    <location>
        <begin position="271"/>
        <end position="305"/>
    </location>
</feature>
<dbReference type="InterPro" id="IPR039197">
    <property type="entry name" value="Mrs1/Cce1"/>
</dbReference>
<dbReference type="PANTHER" id="PTHR28072:SF1">
    <property type="entry name" value="CRUCIFORM CUTTING ENDONUCLEASE 1, MITOCHONDRIAL-RELATED"/>
    <property type="match status" value="1"/>
</dbReference>
<dbReference type="InterPro" id="IPR015242">
    <property type="entry name" value="Ydc2_cat"/>
</dbReference>
<gene>
    <name evidence="3" type="ORF">T440DRAFT_470571</name>
</gene>